<dbReference type="KEGG" id="ncv:NCAV_1569"/>
<dbReference type="EMBL" id="LT981265">
    <property type="protein sequence ID" value="SPC34734.1"/>
    <property type="molecule type" value="Genomic_DNA"/>
</dbReference>
<evidence type="ECO:0000259" key="1">
    <source>
        <dbReference type="PROSITE" id="PS51664"/>
    </source>
</evidence>
<keyword evidence="2" id="KW-0808">Transferase</keyword>
<gene>
    <name evidence="2" type="ORF">NCAV_1569</name>
</gene>
<proteinExistence type="predicted"/>
<dbReference type="AlphaFoldDB" id="A0A2K5ASZ8"/>
<reference evidence="3" key="1">
    <citation type="submission" date="2018-01" db="EMBL/GenBank/DDBJ databases">
        <authorList>
            <person name="Kerou L M."/>
        </authorList>
    </citation>
    <scope>NUCLEOTIDE SEQUENCE [LARGE SCALE GENOMIC DNA]</scope>
    <source>
        <strain evidence="3">SCU2</strain>
    </source>
</reference>
<name>A0A2K5ASZ8_9ARCH</name>
<dbReference type="NCBIfam" id="TIGR00702">
    <property type="entry name" value="YcaO-type kinase domain"/>
    <property type="match status" value="2"/>
</dbReference>
<dbReference type="GO" id="GO:0005840">
    <property type="term" value="C:ribosome"/>
    <property type="evidence" value="ECO:0007669"/>
    <property type="project" value="UniProtKB-KW"/>
</dbReference>
<evidence type="ECO:0000313" key="3">
    <source>
        <dbReference type="Proteomes" id="UP000236248"/>
    </source>
</evidence>
<organism evidence="2 3">
    <name type="scientific">Candidatus Nitrosocaldus cavascurensis</name>
    <dbReference type="NCBI Taxonomy" id="2058097"/>
    <lineage>
        <taxon>Archaea</taxon>
        <taxon>Nitrososphaerota</taxon>
        <taxon>Nitrososphaeria</taxon>
        <taxon>Candidatus Nitrosocaldales</taxon>
        <taxon>Candidatus Nitrosocaldaceae</taxon>
        <taxon>Candidatus Nitrosocaldus</taxon>
    </lineage>
</organism>
<keyword evidence="2" id="KW-0687">Ribonucleoprotein</keyword>
<feature type="domain" description="YcaO" evidence="1">
    <location>
        <begin position="68"/>
        <end position="447"/>
    </location>
</feature>
<sequence length="447" mass="50618">MFELRSQKYVDNMPKVMHVKETLKKALPIARSIGVTRLADITHLDLLRIPNYSAVLPGTDDYIWVYSGKGPTREHAKASAVMESIERYSALASVFFNEGRSNSILRSSMAEMVRKYGREHVLHPDDVVEAVSPNYNEYMRMDFLEGYDLISREHVWVPAGLVLTRYDVVASRNGAFNPFLYSHSNGLASGNSVEEAILQALCEVIERDAVSIAELRSSVLQFHVLKNSIEQLRAYGLRLRDIEHHYVDDPSIYPEVDLSGVEHPHARYLISRFEQEGIPLLVKDITSDIGVPTFIATSIQWITHDYGYLAEGHGTHPNKDVALIRAITEVSQTRAANIQGARDDLRRMNYEMGNTAENKAWQFMHSSKRIGYESIRDEKNGDVLDDIEFILERLKGSGLNRVIFVNLTDERLGVSVVRVIVPGLETFKVSKSVIGSRAMRYMHIYSS</sequence>
<dbReference type="Proteomes" id="UP000236248">
    <property type="component" value="Chromosome NCAV"/>
</dbReference>
<accession>A0A2K5ASZ8</accession>
<keyword evidence="2" id="KW-0689">Ribosomal protein</keyword>
<dbReference type="InterPro" id="IPR003776">
    <property type="entry name" value="YcaO-like_dom"/>
</dbReference>
<dbReference type="Gene3D" id="3.30.1330.230">
    <property type="match status" value="2"/>
</dbReference>
<dbReference type="PROSITE" id="PS51664">
    <property type="entry name" value="YCAO"/>
    <property type="match status" value="1"/>
</dbReference>
<dbReference type="GeneID" id="41595559"/>
<dbReference type="PANTHER" id="PTHR37809">
    <property type="entry name" value="RIBOSOMAL PROTEIN S12 METHYLTHIOTRANSFERASE ACCESSORY FACTOR YCAO"/>
    <property type="match status" value="1"/>
</dbReference>
<protein>
    <submittedName>
        <fullName evidence="2">Ribosomal protein S12 methylthiotransferase accessory factor YcaO (ArCOG02882, PF02624, COG1944)</fullName>
    </submittedName>
</protein>
<dbReference type="PANTHER" id="PTHR37809:SF1">
    <property type="entry name" value="RIBOSOMAL PROTEIN S12 METHYLTHIOTRANSFERASE ACCESSORY FACTOR YCAO"/>
    <property type="match status" value="1"/>
</dbReference>
<dbReference type="Pfam" id="PF02624">
    <property type="entry name" value="YcaO"/>
    <property type="match status" value="1"/>
</dbReference>
<evidence type="ECO:0000313" key="2">
    <source>
        <dbReference type="EMBL" id="SPC34734.1"/>
    </source>
</evidence>
<dbReference type="GO" id="GO:0016740">
    <property type="term" value="F:transferase activity"/>
    <property type="evidence" value="ECO:0007669"/>
    <property type="project" value="UniProtKB-KW"/>
</dbReference>
<keyword evidence="3" id="KW-1185">Reference proteome</keyword>
<dbReference type="RefSeq" id="WP_103286664.1">
    <property type="nucleotide sequence ID" value="NZ_LT981265.1"/>
</dbReference>